<dbReference type="PANTHER" id="PTHR40275:SF1">
    <property type="entry name" value="SSL7038 PROTEIN"/>
    <property type="match status" value="1"/>
</dbReference>
<dbReference type="NCBIfam" id="TIGR02684">
    <property type="entry name" value="dnstrm_HI1420"/>
    <property type="match status" value="1"/>
</dbReference>
<gene>
    <name evidence="1" type="ORF">ISP18_13880</name>
</gene>
<dbReference type="Proteomes" id="UP001620409">
    <property type="component" value="Unassembled WGS sequence"/>
</dbReference>
<dbReference type="RefSeq" id="WP_380012994.1">
    <property type="nucleotide sequence ID" value="NZ_JADIKI010000023.1"/>
</dbReference>
<dbReference type="InterPro" id="IPR010982">
    <property type="entry name" value="Lambda_DNA-bd_dom_sf"/>
</dbReference>
<reference evidence="1 2" key="1">
    <citation type="submission" date="2020-10" db="EMBL/GenBank/DDBJ databases">
        <title>Phylogeny of dyella-like bacteria.</title>
        <authorList>
            <person name="Fu J."/>
        </authorList>
    </citation>
    <scope>NUCLEOTIDE SEQUENCE [LARGE SCALE GENOMIC DNA]</scope>
    <source>
        <strain evidence="1 2">DHG40</strain>
    </source>
</reference>
<dbReference type="InterPro" id="IPR014057">
    <property type="entry name" value="HI1420"/>
</dbReference>
<keyword evidence="2" id="KW-1185">Reference proteome</keyword>
<dbReference type="EMBL" id="JADIKI010000023">
    <property type="protein sequence ID" value="MFK2855686.1"/>
    <property type="molecule type" value="Genomic_DNA"/>
</dbReference>
<dbReference type="PANTHER" id="PTHR40275">
    <property type="entry name" value="SSL7038 PROTEIN"/>
    <property type="match status" value="1"/>
</dbReference>
<organism evidence="1 2">
    <name type="scientific">Dyella humi</name>
    <dbReference type="NCBI Taxonomy" id="1770547"/>
    <lineage>
        <taxon>Bacteria</taxon>
        <taxon>Pseudomonadati</taxon>
        <taxon>Pseudomonadota</taxon>
        <taxon>Gammaproteobacteria</taxon>
        <taxon>Lysobacterales</taxon>
        <taxon>Rhodanobacteraceae</taxon>
        <taxon>Dyella</taxon>
    </lineage>
</organism>
<proteinExistence type="predicted"/>
<protein>
    <submittedName>
        <fullName evidence="1">Addiction module antidote protein</fullName>
    </submittedName>
</protein>
<sequence length="97" mass="10461">MKKKLLPFDPSELLDSDEAIAAYLTQVLADGDTDEVLRAIGHVAKARGMAHIADETGLGRESLYKALRPGANPRFDTILRVCHAIGVQFSAHPVAHA</sequence>
<comment type="caution">
    <text evidence="1">The sequence shown here is derived from an EMBL/GenBank/DDBJ whole genome shotgun (WGS) entry which is preliminary data.</text>
</comment>
<accession>A0ABW8IN28</accession>
<dbReference type="Pfam" id="PF21716">
    <property type="entry name" value="dnstrm_HI1420"/>
    <property type="match status" value="1"/>
</dbReference>
<evidence type="ECO:0000313" key="1">
    <source>
        <dbReference type="EMBL" id="MFK2855686.1"/>
    </source>
</evidence>
<evidence type="ECO:0000313" key="2">
    <source>
        <dbReference type="Proteomes" id="UP001620409"/>
    </source>
</evidence>
<name>A0ABW8IN28_9GAMM</name>
<dbReference type="SUPFAM" id="SSF47413">
    <property type="entry name" value="lambda repressor-like DNA-binding domains"/>
    <property type="match status" value="1"/>
</dbReference>